<keyword evidence="2" id="KW-1185">Reference proteome</keyword>
<dbReference type="GeneID" id="25318868"/>
<protein>
    <submittedName>
        <fullName evidence="1">Uncharacterized protein</fullName>
    </submittedName>
</protein>
<dbReference type="RefSeq" id="XP_013326064.1">
    <property type="nucleotide sequence ID" value="XM_013470610.1"/>
</dbReference>
<feature type="non-terminal residue" evidence="1">
    <location>
        <position position="1"/>
    </location>
</feature>
<organism evidence="1 2">
    <name type="scientific">Rasamsonia emersonii (strain ATCC 16479 / CBS 393.64 / IMI 116815)</name>
    <dbReference type="NCBI Taxonomy" id="1408163"/>
    <lineage>
        <taxon>Eukaryota</taxon>
        <taxon>Fungi</taxon>
        <taxon>Dikarya</taxon>
        <taxon>Ascomycota</taxon>
        <taxon>Pezizomycotina</taxon>
        <taxon>Eurotiomycetes</taxon>
        <taxon>Eurotiomycetidae</taxon>
        <taxon>Eurotiales</taxon>
        <taxon>Trichocomaceae</taxon>
        <taxon>Rasamsonia</taxon>
    </lineage>
</organism>
<dbReference type="AlphaFoldDB" id="A0A0F4YMD7"/>
<proteinExistence type="predicted"/>
<evidence type="ECO:0000313" key="1">
    <source>
        <dbReference type="EMBL" id="KKA19452.1"/>
    </source>
</evidence>
<comment type="caution">
    <text evidence="1">The sequence shown here is derived from an EMBL/GenBank/DDBJ whole genome shotgun (WGS) entry which is preliminary data.</text>
</comment>
<sequence>QQLLLILLATFCWQISVGNFLLLSAGLPAITFFSSGRLRALFLSLYASSLRFSHCHTSYDALGLNSVSKIDGQGSQFLYFDCFKSCIAGSAIKYPSRPRFRTWMMLGLGSLALTSPVVMNPPGGIGPKSCDILFFGKRC</sequence>
<dbReference type="Proteomes" id="UP000053958">
    <property type="component" value="Unassembled WGS sequence"/>
</dbReference>
<evidence type="ECO:0000313" key="2">
    <source>
        <dbReference type="Proteomes" id="UP000053958"/>
    </source>
</evidence>
<name>A0A0F4YMD7_RASE3</name>
<accession>A0A0F4YMD7</accession>
<gene>
    <name evidence="1" type="ORF">T310_6567</name>
</gene>
<reference evidence="1 2" key="1">
    <citation type="submission" date="2015-04" db="EMBL/GenBank/DDBJ databases">
        <authorList>
            <person name="Heijne W.H."/>
            <person name="Fedorova N.D."/>
            <person name="Nierman W.C."/>
            <person name="Vollebregt A.W."/>
            <person name="Zhao Z."/>
            <person name="Wu L."/>
            <person name="Kumar M."/>
            <person name="Stam H."/>
            <person name="van den Berg M.A."/>
            <person name="Pel H.J."/>
        </authorList>
    </citation>
    <scope>NUCLEOTIDE SEQUENCE [LARGE SCALE GENOMIC DNA]</scope>
    <source>
        <strain evidence="1 2">CBS 393.64</strain>
    </source>
</reference>
<dbReference type="EMBL" id="LASV01000347">
    <property type="protein sequence ID" value="KKA19452.1"/>
    <property type="molecule type" value="Genomic_DNA"/>
</dbReference>